<evidence type="ECO:0000313" key="8">
    <source>
        <dbReference type="Proteomes" id="UP000822688"/>
    </source>
</evidence>
<gene>
    <name evidence="7" type="ORF">KC19_6G030400</name>
</gene>
<dbReference type="InterPro" id="IPR000582">
    <property type="entry name" value="Acyl-CoA-binding_protein"/>
</dbReference>
<evidence type="ECO:0000256" key="5">
    <source>
        <dbReference type="SAM" id="MobiDB-lite"/>
    </source>
</evidence>
<dbReference type="OrthoDB" id="10251809at2759"/>
<evidence type="ECO:0000256" key="2">
    <source>
        <dbReference type="ARBA" id="ARBA00022441"/>
    </source>
</evidence>
<evidence type="ECO:0000313" key="7">
    <source>
        <dbReference type="EMBL" id="KAG0568579.1"/>
    </source>
</evidence>
<dbReference type="SUPFAM" id="SSF47027">
    <property type="entry name" value="Acyl-CoA binding protein"/>
    <property type="match status" value="1"/>
</dbReference>
<dbReference type="InterPro" id="IPR015915">
    <property type="entry name" value="Kelch-typ_b-propeller"/>
</dbReference>
<feature type="region of interest" description="Disordered" evidence="5">
    <location>
        <begin position="562"/>
        <end position="596"/>
    </location>
</feature>
<dbReference type="PANTHER" id="PTHR46093">
    <property type="entry name" value="ACYL-COA-BINDING DOMAIN-CONTAINING PROTEIN 5"/>
    <property type="match status" value="1"/>
</dbReference>
<feature type="compositionally biased region" description="Low complexity" evidence="5">
    <location>
        <begin position="24"/>
        <end position="37"/>
    </location>
</feature>
<dbReference type="GO" id="GO:0000062">
    <property type="term" value="F:fatty-acyl-CoA binding"/>
    <property type="evidence" value="ECO:0007669"/>
    <property type="project" value="InterPro"/>
</dbReference>
<reference evidence="7 8" key="1">
    <citation type="submission" date="2020-06" db="EMBL/GenBank/DDBJ databases">
        <title>WGS assembly of Ceratodon purpureus strain R40.</title>
        <authorList>
            <person name="Carey S.B."/>
            <person name="Jenkins J."/>
            <person name="Shu S."/>
            <person name="Lovell J.T."/>
            <person name="Sreedasyam A."/>
            <person name="Maumus F."/>
            <person name="Tiley G.P."/>
            <person name="Fernandez-Pozo N."/>
            <person name="Barry K."/>
            <person name="Chen C."/>
            <person name="Wang M."/>
            <person name="Lipzen A."/>
            <person name="Daum C."/>
            <person name="Saski C.A."/>
            <person name="Payton A.C."/>
            <person name="Mcbreen J.C."/>
            <person name="Conrad R.E."/>
            <person name="Kollar L.M."/>
            <person name="Olsson S."/>
            <person name="Huttunen S."/>
            <person name="Landis J.B."/>
            <person name="Wickett N.J."/>
            <person name="Johnson M.G."/>
            <person name="Rensing S.A."/>
            <person name="Grimwood J."/>
            <person name="Schmutz J."/>
            <person name="Mcdaniel S.F."/>
        </authorList>
    </citation>
    <scope>NUCLEOTIDE SEQUENCE [LARGE SCALE GENOMIC DNA]</scope>
    <source>
        <strain evidence="7 8">R40</strain>
    </source>
</reference>
<dbReference type="Gene3D" id="2.120.10.80">
    <property type="entry name" value="Kelch-type beta propeller"/>
    <property type="match status" value="2"/>
</dbReference>
<evidence type="ECO:0000256" key="4">
    <source>
        <dbReference type="ARBA" id="ARBA00023121"/>
    </source>
</evidence>
<organism evidence="7 8">
    <name type="scientific">Ceratodon purpureus</name>
    <name type="common">Fire moss</name>
    <name type="synonym">Dicranum purpureum</name>
    <dbReference type="NCBI Taxonomy" id="3225"/>
    <lineage>
        <taxon>Eukaryota</taxon>
        <taxon>Viridiplantae</taxon>
        <taxon>Streptophyta</taxon>
        <taxon>Embryophyta</taxon>
        <taxon>Bryophyta</taxon>
        <taxon>Bryophytina</taxon>
        <taxon>Bryopsida</taxon>
        <taxon>Dicranidae</taxon>
        <taxon>Pseudoditrichales</taxon>
        <taxon>Ditrichaceae</taxon>
        <taxon>Ceratodon</taxon>
    </lineage>
</organism>
<dbReference type="Pfam" id="PF01344">
    <property type="entry name" value="Kelch_1"/>
    <property type="match status" value="1"/>
</dbReference>
<evidence type="ECO:0000256" key="3">
    <source>
        <dbReference type="ARBA" id="ARBA00022737"/>
    </source>
</evidence>
<feature type="region of interest" description="Disordered" evidence="5">
    <location>
        <begin position="24"/>
        <end position="47"/>
    </location>
</feature>
<feature type="compositionally biased region" description="Low complexity" evidence="5">
    <location>
        <begin position="585"/>
        <end position="595"/>
    </location>
</feature>
<comment type="caution">
    <text evidence="7">The sequence shown here is derived from an EMBL/GenBank/DDBJ whole genome shotgun (WGS) entry which is preliminary data.</text>
</comment>
<keyword evidence="2" id="KW-0880">Kelch repeat</keyword>
<evidence type="ECO:0000256" key="1">
    <source>
        <dbReference type="ARBA" id="ARBA00005567"/>
    </source>
</evidence>
<dbReference type="InterPro" id="IPR014352">
    <property type="entry name" value="FERM/acyl-CoA-bd_prot_sf"/>
</dbReference>
<comment type="similarity">
    <text evidence="1">Belongs to the ACBP family.</text>
</comment>
<keyword evidence="8" id="KW-1185">Reference proteome</keyword>
<dbReference type="AlphaFoldDB" id="A0A8T0HEN3"/>
<keyword evidence="4" id="KW-0446">Lipid-binding</keyword>
<evidence type="ECO:0000259" key="6">
    <source>
        <dbReference type="PROSITE" id="PS51228"/>
    </source>
</evidence>
<dbReference type="Pfam" id="PF24922">
    <property type="entry name" value="ACBP4_C"/>
    <property type="match status" value="1"/>
</dbReference>
<dbReference type="InterPro" id="IPR006652">
    <property type="entry name" value="Kelch_1"/>
</dbReference>
<dbReference type="PROSITE" id="PS51228">
    <property type="entry name" value="ACB_2"/>
    <property type="match status" value="1"/>
</dbReference>
<dbReference type="Pfam" id="PF00887">
    <property type="entry name" value="ACBP"/>
    <property type="match status" value="1"/>
</dbReference>
<dbReference type="Proteomes" id="UP000822688">
    <property type="component" value="Chromosome 6"/>
</dbReference>
<dbReference type="Pfam" id="PF24681">
    <property type="entry name" value="Kelch_KLHDC2_KLHL20_DRC7"/>
    <property type="match status" value="1"/>
</dbReference>
<dbReference type="Gene3D" id="1.20.80.10">
    <property type="match status" value="1"/>
</dbReference>
<accession>A0A8T0HEN3</accession>
<proteinExistence type="inferred from homology"/>
<feature type="region of interest" description="Disordered" evidence="5">
    <location>
        <begin position="678"/>
        <end position="713"/>
    </location>
</feature>
<sequence>MDAAMAQLPYPDRFYAAAQFAGFSTSSTSPSSPASTPGRSLSTKRLSGDVPDETRLMLFALYKQATLGPCTLKKPWGWNVVENAKWTSWTHLGNMNSLEAMRLFVRTLEEVDPNWLANSQSQTTEVVEDRAAVESASKELTKLLLEKDVPSVPKLVDPVITNGKHSEEEDLTFVEEKADLKETETPKMAEMHNAVAEGIEAITTIHEWVPVPVTGRKPLSRYQHASAVVEGKLYVVGGNTNGRYLNDVQVLDLKKLNWSKVDTKVPQSPLSSQRDPLQPWFPACAGHRLIRWGRQLLAVAGHSKDGSETVNVHAFDTHSLSWTKLEVFGEAPVSRGGQSVTLIGSQLYMFGGEDSKRRVLNDLNILDLESMTWETVVASGVCPSPRAEHVATAYCDKYIFIFGGGSHSDCYNDLHVLDLENMEWSAVETQGIVPRPRAGHAGVTVGDSWFIIGGGDNTGAISETLVLGLTTLSWSVEAVVPGLAAVASEGLSVVVSGDILLAFGGYNGYFNNEVHAYKLGPTRLPQIANVRPLVVVETEPITTALNGEDALSGFEEIVETMAQEEESGDSTPEELKSVVELDSPATSATSRRASSLNDEIEHLRMTAGAAQAEVEKLKVENAAALSSLADVEQELLSVRSQLQGEQSRSFQLEVEVAELRQKLSTMEALQKELDLLQRQKAASEKAANEASQKESTGVWGWLAGAPPAPKYDE</sequence>
<dbReference type="InterPro" id="IPR011043">
    <property type="entry name" value="Gal_Oxase/kelch_b-propeller"/>
</dbReference>
<dbReference type="EMBL" id="CM026427">
    <property type="protein sequence ID" value="KAG0568579.1"/>
    <property type="molecule type" value="Genomic_DNA"/>
</dbReference>
<dbReference type="SUPFAM" id="SSF50965">
    <property type="entry name" value="Galactose oxidase, central domain"/>
    <property type="match status" value="1"/>
</dbReference>
<feature type="compositionally biased region" description="Acidic residues" evidence="5">
    <location>
        <begin position="562"/>
        <end position="572"/>
    </location>
</feature>
<feature type="compositionally biased region" description="Basic and acidic residues" evidence="5">
    <location>
        <begin position="678"/>
        <end position="687"/>
    </location>
</feature>
<feature type="domain" description="ACB" evidence="6">
    <location>
        <begin position="10"/>
        <end position="117"/>
    </location>
</feature>
<dbReference type="InterPro" id="IPR035984">
    <property type="entry name" value="Acyl-CoA-binding_sf"/>
</dbReference>
<dbReference type="InterPro" id="IPR056819">
    <property type="entry name" value="ACBP4-6_C"/>
</dbReference>
<keyword evidence="3" id="KW-0677">Repeat</keyword>
<protein>
    <recommendedName>
        <fullName evidence="6">ACB domain-containing protein</fullName>
    </recommendedName>
</protein>
<dbReference type="PANTHER" id="PTHR46093:SF3">
    <property type="entry name" value="ACYL-COA-BINDING DOMAIN-CONTAINING PROTEIN 4"/>
    <property type="match status" value="1"/>
</dbReference>
<name>A0A8T0HEN3_CERPU</name>